<keyword evidence="3" id="KW-1185">Reference proteome</keyword>
<feature type="compositionally biased region" description="Basic and acidic residues" evidence="1">
    <location>
        <begin position="10"/>
        <end position="19"/>
    </location>
</feature>
<gene>
    <name evidence="2" type="ORF">V7S43_002848</name>
</gene>
<feature type="compositionally biased region" description="Polar residues" evidence="1">
    <location>
        <begin position="409"/>
        <end position="429"/>
    </location>
</feature>
<feature type="compositionally biased region" description="Low complexity" evidence="1">
    <location>
        <begin position="20"/>
        <end position="29"/>
    </location>
</feature>
<proteinExistence type="predicted"/>
<evidence type="ECO:0000313" key="3">
    <source>
        <dbReference type="Proteomes" id="UP001632037"/>
    </source>
</evidence>
<name>A0ABD3G0L2_9STRA</name>
<protein>
    <submittedName>
        <fullName evidence="2">Uncharacterized protein</fullName>
    </submittedName>
</protein>
<dbReference type="EMBL" id="JBIMZQ010000004">
    <property type="protein sequence ID" value="KAL3672186.1"/>
    <property type="molecule type" value="Genomic_DNA"/>
</dbReference>
<feature type="region of interest" description="Disordered" evidence="1">
    <location>
        <begin position="409"/>
        <end position="437"/>
    </location>
</feature>
<sequence>MANVAGVPEAEMHRERSSESRSYSTGSPSNNRVLYAKTWAEDVRSYHAAKSVLPWLPEQQKPVQHVTRYEKSREEREYDIVLGRFRDEDKESGYQQREGQEIKRNLEKGRAKQLRTMQRFNMISNSPMYPGAKDPTDKQPVAHPYRKKNDYNIVTNVPLDGTSAPAPATSGSPSFKPLREFNILTNKYLDRHDARFDQEAAQAKRVAAQKYFKTRTFDPVRVTFVDEDREKDFLVRRQEEQQIHGKDRVLSLPPREQFSEGRLYNILNQRVINPEKLTTMNEKDQRTLNKIKKTAYETKMREVGENQQTRDTDLCLNRYAHERHTESRVHGYDVLSNQPYVGRDAKPSVNPRTHEAMTAWQTLESGLLVNNKIAPVTSATVSRPISSLKPASTDVGKPDILIVQQSTDTVQGMEQPPSASNKTSLQSTEARVRTGGF</sequence>
<dbReference type="AlphaFoldDB" id="A0ABD3G0L2"/>
<reference evidence="2 3" key="1">
    <citation type="submission" date="2024-09" db="EMBL/GenBank/DDBJ databases">
        <title>Genome sequencing and assembly of Phytophthora oleae, isolate VK10A, causative agent of rot of olive drupes.</title>
        <authorList>
            <person name="Conti Taguali S."/>
            <person name="Riolo M."/>
            <person name="La Spada F."/>
            <person name="Cacciola S.O."/>
            <person name="Dionisio G."/>
        </authorList>
    </citation>
    <scope>NUCLEOTIDE SEQUENCE [LARGE SCALE GENOMIC DNA]</scope>
    <source>
        <strain evidence="2 3">VK10A</strain>
    </source>
</reference>
<evidence type="ECO:0000313" key="2">
    <source>
        <dbReference type="EMBL" id="KAL3672186.1"/>
    </source>
</evidence>
<organism evidence="2 3">
    <name type="scientific">Phytophthora oleae</name>
    <dbReference type="NCBI Taxonomy" id="2107226"/>
    <lineage>
        <taxon>Eukaryota</taxon>
        <taxon>Sar</taxon>
        <taxon>Stramenopiles</taxon>
        <taxon>Oomycota</taxon>
        <taxon>Peronosporomycetes</taxon>
        <taxon>Peronosporales</taxon>
        <taxon>Peronosporaceae</taxon>
        <taxon>Phytophthora</taxon>
    </lineage>
</organism>
<evidence type="ECO:0000256" key="1">
    <source>
        <dbReference type="SAM" id="MobiDB-lite"/>
    </source>
</evidence>
<feature type="region of interest" description="Disordered" evidence="1">
    <location>
        <begin position="1"/>
        <end position="31"/>
    </location>
</feature>
<accession>A0ABD3G0L2</accession>
<comment type="caution">
    <text evidence="2">The sequence shown here is derived from an EMBL/GenBank/DDBJ whole genome shotgun (WGS) entry which is preliminary data.</text>
</comment>
<dbReference type="Proteomes" id="UP001632037">
    <property type="component" value="Unassembled WGS sequence"/>
</dbReference>